<feature type="transmembrane region" description="Helical" evidence="6">
    <location>
        <begin position="56"/>
        <end position="74"/>
    </location>
</feature>
<gene>
    <name evidence="7" type="ORF">BJ998_008654</name>
</gene>
<dbReference type="Proteomes" id="UP000585638">
    <property type="component" value="Unassembled WGS sequence"/>
</dbReference>
<evidence type="ECO:0000313" key="7">
    <source>
        <dbReference type="EMBL" id="MBB5897395.1"/>
    </source>
</evidence>
<comment type="subcellular location">
    <subcellularLocation>
        <location evidence="1">Cell membrane</location>
        <topology evidence="1">Multi-pass membrane protein</topology>
    </subcellularLocation>
</comment>
<evidence type="ECO:0000256" key="2">
    <source>
        <dbReference type="ARBA" id="ARBA00022475"/>
    </source>
</evidence>
<dbReference type="GO" id="GO:0005886">
    <property type="term" value="C:plasma membrane"/>
    <property type="evidence" value="ECO:0007669"/>
    <property type="project" value="UniProtKB-SubCell"/>
</dbReference>
<feature type="transmembrane region" description="Helical" evidence="6">
    <location>
        <begin position="316"/>
        <end position="333"/>
    </location>
</feature>
<organism evidence="7 8">
    <name type="scientific">Kutzneria kofuensis</name>
    <dbReference type="NCBI Taxonomy" id="103725"/>
    <lineage>
        <taxon>Bacteria</taxon>
        <taxon>Bacillati</taxon>
        <taxon>Actinomycetota</taxon>
        <taxon>Actinomycetes</taxon>
        <taxon>Pseudonocardiales</taxon>
        <taxon>Pseudonocardiaceae</taxon>
        <taxon>Kutzneria</taxon>
    </lineage>
</organism>
<comment type="caution">
    <text evidence="7">The sequence shown here is derived from an EMBL/GenBank/DDBJ whole genome shotgun (WGS) entry which is preliminary data.</text>
</comment>
<keyword evidence="3 6" id="KW-0812">Transmembrane</keyword>
<protein>
    <recommendedName>
        <fullName evidence="9">Lysylphosphatidylglycerol synthase-like protein</fullName>
    </recommendedName>
</protein>
<dbReference type="InterPro" id="IPR022791">
    <property type="entry name" value="L-PG_synthase/AglD"/>
</dbReference>
<evidence type="ECO:0000256" key="4">
    <source>
        <dbReference type="ARBA" id="ARBA00022989"/>
    </source>
</evidence>
<dbReference type="PANTHER" id="PTHR39087">
    <property type="entry name" value="UPF0104 MEMBRANE PROTEIN MJ1595"/>
    <property type="match status" value="1"/>
</dbReference>
<feature type="transmembrane region" description="Helical" evidence="6">
    <location>
        <begin position="20"/>
        <end position="36"/>
    </location>
</feature>
<evidence type="ECO:0000313" key="8">
    <source>
        <dbReference type="Proteomes" id="UP000585638"/>
    </source>
</evidence>
<keyword evidence="8" id="KW-1185">Reference proteome</keyword>
<feature type="transmembrane region" description="Helical" evidence="6">
    <location>
        <begin position="261"/>
        <end position="279"/>
    </location>
</feature>
<keyword evidence="4 6" id="KW-1133">Transmembrane helix</keyword>
<accession>A0A7W9NLT6</accession>
<dbReference type="AlphaFoldDB" id="A0A7W9NLT6"/>
<keyword evidence="5 6" id="KW-0472">Membrane</keyword>
<dbReference type="PANTHER" id="PTHR39087:SF2">
    <property type="entry name" value="UPF0104 MEMBRANE PROTEIN MJ1595"/>
    <property type="match status" value="1"/>
</dbReference>
<sequence length="347" mass="36135">MTAIGWVHEEHKPFVFPWRAVLHWAVVGAALGWVAWRIPDMVAQFTATGVHLDHVQWGWLLVAILSGAGALAAYGELHRQLLVVGGVELPAGTVQGINFAQNAVSTTVPVVGGAGSLGYGITQLRKRGVNGPVAAWSVLMAGLITTVTLIVIGALALAVAGELPAIVAVPIALVIGFGTIGAWQLLTHPAVLRRGLHALLRLAPRSWAERAESSAIALSDNVASMRPSGRRWLALVGVALLSWVLDFVTLVASVLSVDVEIPWAALVVGFLIVQGSIALQILPGGAGLAETGLLGVLLGAGIAAAPAGAIVLFYRAITWLGLAVIGWAVYAVLPRTGRRDAEPELAF</sequence>
<proteinExistence type="predicted"/>
<dbReference type="Pfam" id="PF03706">
    <property type="entry name" value="LPG_synthase_TM"/>
    <property type="match status" value="1"/>
</dbReference>
<reference evidence="7 8" key="1">
    <citation type="submission" date="2020-08" db="EMBL/GenBank/DDBJ databases">
        <title>Sequencing the genomes of 1000 actinobacteria strains.</title>
        <authorList>
            <person name="Klenk H.-P."/>
        </authorList>
    </citation>
    <scope>NUCLEOTIDE SEQUENCE [LARGE SCALE GENOMIC DNA]</scope>
    <source>
        <strain evidence="7 8">DSM 43851</strain>
    </source>
</reference>
<dbReference type="EMBL" id="JACHIR010000003">
    <property type="protein sequence ID" value="MBB5897395.1"/>
    <property type="molecule type" value="Genomic_DNA"/>
</dbReference>
<feature type="transmembrane region" description="Helical" evidence="6">
    <location>
        <begin position="133"/>
        <end position="159"/>
    </location>
</feature>
<keyword evidence="2" id="KW-1003">Cell membrane</keyword>
<evidence type="ECO:0000256" key="5">
    <source>
        <dbReference type="ARBA" id="ARBA00023136"/>
    </source>
</evidence>
<evidence type="ECO:0008006" key="9">
    <source>
        <dbReference type="Google" id="ProtNLM"/>
    </source>
</evidence>
<feature type="transmembrane region" description="Helical" evidence="6">
    <location>
        <begin position="232"/>
        <end position="255"/>
    </location>
</feature>
<dbReference type="RefSeq" id="WP_184869880.1">
    <property type="nucleotide sequence ID" value="NZ_BAAAWY010000043.1"/>
</dbReference>
<name>A0A7W9NLT6_9PSEU</name>
<evidence type="ECO:0000256" key="3">
    <source>
        <dbReference type="ARBA" id="ARBA00022692"/>
    </source>
</evidence>
<evidence type="ECO:0000256" key="1">
    <source>
        <dbReference type="ARBA" id="ARBA00004651"/>
    </source>
</evidence>
<evidence type="ECO:0000256" key="6">
    <source>
        <dbReference type="SAM" id="Phobius"/>
    </source>
</evidence>
<feature type="transmembrane region" description="Helical" evidence="6">
    <location>
        <begin position="165"/>
        <end position="186"/>
    </location>
</feature>
<feature type="transmembrane region" description="Helical" evidence="6">
    <location>
        <begin position="291"/>
        <end position="310"/>
    </location>
</feature>